<proteinExistence type="inferred from homology"/>
<evidence type="ECO:0000313" key="10">
    <source>
        <dbReference type="Proteomes" id="UP000654452"/>
    </source>
</evidence>
<evidence type="ECO:0000256" key="7">
    <source>
        <dbReference type="ARBA" id="ARBA00032903"/>
    </source>
</evidence>
<dbReference type="EMBL" id="JAEPIV010000022">
    <property type="protein sequence ID" value="MBK4722256.1"/>
    <property type="molecule type" value="Genomic_DNA"/>
</dbReference>
<dbReference type="EC" id="4.1.2.25" evidence="4"/>
<dbReference type="PANTHER" id="PTHR42844">
    <property type="entry name" value="DIHYDRONEOPTERIN ALDOLASE 1-RELATED"/>
    <property type="match status" value="1"/>
</dbReference>
<evidence type="ECO:0000256" key="3">
    <source>
        <dbReference type="ARBA" id="ARBA00005708"/>
    </source>
</evidence>
<evidence type="ECO:0000256" key="2">
    <source>
        <dbReference type="ARBA" id="ARBA00005013"/>
    </source>
</evidence>
<comment type="catalytic activity">
    <reaction evidence="1">
        <text>7,8-dihydroneopterin = 6-hydroxymethyl-7,8-dihydropterin + glycolaldehyde</text>
        <dbReference type="Rhea" id="RHEA:10540"/>
        <dbReference type="ChEBI" id="CHEBI:17001"/>
        <dbReference type="ChEBI" id="CHEBI:17071"/>
        <dbReference type="ChEBI" id="CHEBI:44841"/>
        <dbReference type="EC" id="4.1.2.25"/>
    </reaction>
</comment>
<comment type="pathway">
    <text evidence="2">Cofactor biosynthesis; tetrahydrofolate biosynthesis; 2-amino-4-hydroxy-6-hydroxymethyl-7,8-dihydropteridine diphosphate from 7,8-dihydroneopterin triphosphate: step 3/4.</text>
</comment>
<gene>
    <name evidence="9" type="ORF">JJL56_25725</name>
</gene>
<name>A0ABS1I5A7_9PROT</name>
<dbReference type="SUPFAM" id="SSF55620">
    <property type="entry name" value="Tetrahydrobiopterin biosynthesis enzymes-like"/>
    <property type="match status" value="1"/>
</dbReference>
<sequence length="148" mass="16816">MADDALLSYVPYRPAASRVRYYDITLRDYVDQFRIGVWDQEKERTQRVRINVSLTLPWPDRPMTDSLDEVLSYDFLIDGIRALRDGAHINLVETLGDRILALCFSNPEVTRARVHVEKLDVVPESGGVGVVIERCRERARPDGAQAGS</sequence>
<dbReference type="PANTHER" id="PTHR42844:SF1">
    <property type="entry name" value="DIHYDRONEOPTERIN ALDOLASE 1-RELATED"/>
    <property type="match status" value="1"/>
</dbReference>
<dbReference type="InterPro" id="IPR006156">
    <property type="entry name" value="Dihydroneopterin_aldolase"/>
</dbReference>
<evidence type="ECO:0000256" key="5">
    <source>
        <dbReference type="ARBA" id="ARBA00022909"/>
    </source>
</evidence>
<evidence type="ECO:0000313" key="9">
    <source>
        <dbReference type="EMBL" id="MBK4722256.1"/>
    </source>
</evidence>
<dbReference type="SMART" id="SM00905">
    <property type="entry name" value="FolB"/>
    <property type="match status" value="1"/>
</dbReference>
<dbReference type="InterPro" id="IPR006157">
    <property type="entry name" value="FolB_dom"/>
</dbReference>
<protein>
    <recommendedName>
        <fullName evidence="4">dihydroneopterin aldolase</fullName>
        <ecNumber evidence="4">4.1.2.25</ecNumber>
    </recommendedName>
    <alternativeName>
        <fullName evidence="7">7,8-dihydroneopterin aldolase</fullName>
    </alternativeName>
</protein>
<feature type="domain" description="Dihydroneopterin aldolase/epimerase" evidence="8">
    <location>
        <begin position="24"/>
        <end position="134"/>
    </location>
</feature>
<dbReference type="NCBIfam" id="TIGR00526">
    <property type="entry name" value="folB_dom"/>
    <property type="match status" value="1"/>
</dbReference>
<dbReference type="InterPro" id="IPR043133">
    <property type="entry name" value="GTP-CH-I_C/QueF"/>
</dbReference>
<evidence type="ECO:0000256" key="1">
    <source>
        <dbReference type="ARBA" id="ARBA00001353"/>
    </source>
</evidence>
<dbReference type="Proteomes" id="UP000654452">
    <property type="component" value="Unassembled WGS sequence"/>
</dbReference>
<dbReference type="Gene3D" id="3.30.1130.10">
    <property type="match status" value="1"/>
</dbReference>
<reference evidence="9 10" key="1">
    <citation type="submission" date="2021-01" db="EMBL/GenBank/DDBJ databases">
        <title>Azospirillum sp. YIM DDC1 draft genome.</title>
        <authorList>
            <person name="Wang Y.-X."/>
        </authorList>
    </citation>
    <scope>NUCLEOTIDE SEQUENCE [LARGE SCALE GENOMIC DNA]</scope>
    <source>
        <strain evidence="9 10">YIM DDC1</strain>
    </source>
</reference>
<keyword evidence="10" id="KW-1185">Reference proteome</keyword>
<organism evidence="9 10">
    <name type="scientific">Azospirillum aestuarii</name>
    <dbReference type="NCBI Taxonomy" id="2802052"/>
    <lineage>
        <taxon>Bacteria</taxon>
        <taxon>Pseudomonadati</taxon>
        <taxon>Pseudomonadota</taxon>
        <taxon>Alphaproteobacteria</taxon>
        <taxon>Rhodospirillales</taxon>
        <taxon>Azospirillaceae</taxon>
        <taxon>Azospirillum</taxon>
    </lineage>
</organism>
<dbReference type="Pfam" id="PF02152">
    <property type="entry name" value="FolB"/>
    <property type="match status" value="1"/>
</dbReference>
<comment type="similarity">
    <text evidence="3">Belongs to the DHNA family.</text>
</comment>
<evidence type="ECO:0000256" key="4">
    <source>
        <dbReference type="ARBA" id="ARBA00013043"/>
    </source>
</evidence>
<comment type="caution">
    <text evidence="9">The sequence shown here is derived from an EMBL/GenBank/DDBJ whole genome shotgun (WGS) entry which is preliminary data.</text>
</comment>
<evidence type="ECO:0000259" key="8">
    <source>
        <dbReference type="SMART" id="SM00905"/>
    </source>
</evidence>
<accession>A0ABS1I5A7</accession>
<keyword evidence="5" id="KW-0289">Folate biosynthesis</keyword>
<dbReference type="RefSeq" id="WP_145627803.1">
    <property type="nucleotide sequence ID" value="NZ_JAEPIV010000022.1"/>
</dbReference>
<keyword evidence="6" id="KW-0456">Lyase</keyword>
<evidence type="ECO:0000256" key="6">
    <source>
        <dbReference type="ARBA" id="ARBA00023239"/>
    </source>
</evidence>